<feature type="transmembrane region" description="Helical" evidence="1">
    <location>
        <begin position="92"/>
        <end position="109"/>
    </location>
</feature>
<accession>A0ABX1TZS1</accession>
<name>A0ABX1TZS1_9PROT</name>
<feature type="transmembrane region" description="Helical" evidence="1">
    <location>
        <begin position="56"/>
        <end position="80"/>
    </location>
</feature>
<keyword evidence="1" id="KW-0812">Transmembrane</keyword>
<keyword evidence="3" id="KW-1185">Reference proteome</keyword>
<gene>
    <name evidence="2" type="ORF">E4Q23_12705</name>
</gene>
<feature type="transmembrane region" description="Helical" evidence="1">
    <location>
        <begin position="358"/>
        <end position="382"/>
    </location>
</feature>
<feature type="transmembrane region" description="Helical" evidence="1">
    <location>
        <begin position="317"/>
        <end position="338"/>
    </location>
</feature>
<organism evidence="2 3">
    <name type="scientific">Candidatus Accumulibacter phosphatis</name>
    <dbReference type="NCBI Taxonomy" id="327160"/>
    <lineage>
        <taxon>Bacteria</taxon>
        <taxon>Pseudomonadati</taxon>
        <taxon>Pseudomonadota</taxon>
        <taxon>Betaproteobacteria</taxon>
        <taxon>Candidatus Accumulibacter</taxon>
    </lineage>
</organism>
<dbReference type="EMBL" id="SPMY01000034">
    <property type="protein sequence ID" value="NMQ28539.1"/>
    <property type="molecule type" value="Genomic_DNA"/>
</dbReference>
<reference evidence="2 3" key="1">
    <citation type="submission" date="2019-03" db="EMBL/GenBank/DDBJ databases">
        <title>Metabolic reconstructions from genomes of highly enriched 'Candidatus Accumulibacter' and 'Candidatus Competibacter' bioreactor populations.</title>
        <authorList>
            <person name="Annavajhala M.K."/>
            <person name="Welles L."/>
            <person name="Abbas B."/>
            <person name="Sorokin D."/>
            <person name="Park H."/>
            <person name="Van Loosdrecht M."/>
            <person name="Chandran K."/>
        </authorList>
    </citation>
    <scope>NUCLEOTIDE SEQUENCE [LARGE SCALE GENOMIC DNA]</scope>
    <source>
        <strain evidence="2 3">SBR_S</strain>
    </source>
</reference>
<dbReference type="Proteomes" id="UP000749010">
    <property type="component" value="Unassembled WGS sequence"/>
</dbReference>
<feature type="transmembrane region" description="Helical" evidence="1">
    <location>
        <begin position="175"/>
        <end position="194"/>
    </location>
</feature>
<feature type="transmembrane region" description="Helical" evidence="1">
    <location>
        <begin position="447"/>
        <end position="466"/>
    </location>
</feature>
<evidence type="ECO:0000313" key="3">
    <source>
        <dbReference type="Proteomes" id="UP000749010"/>
    </source>
</evidence>
<comment type="caution">
    <text evidence="2">The sequence shown here is derived from an EMBL/GenBank/DDBJ whole genome shotgun (WGS) entry which is preliminary data.</text>
</comment>
<feature type="transmembrane region" description="Helical" evidence="1">
    <location>
        <begin position="29"/>
        <end position="50"/>
    </location>
</feature>
<feature type="transmembrane region" description="Helical" evidence="1">
    <location>
        <begin position="282"/>
        <end position="305"/>
    </location>
</feature>
<dbReference type="RefSeq" id="WP_169066989.1">
    <property type="nucleotide sequence ID" value="NZ_SPMY01000034.1"/>
</dbReference>
<protein>
    <recommendedName>
        <fullName evidence="4">DUF2029 domain-containing protein</fullName>
    </recommendedName>
</protein>
<feature type="transmembrane region" description="Helical" evidence="1">
    <location>
        <begin position="149"/>
        <end position="168"/>
    </location>
</feature>
<keyword evidence="1" id="KW-1133">Transmembrane helix</keyword>
<sequence>MMPLEGGPADDAALEPGARQTQQRQQADALVGAPAGVDGLTALALAYLALPNLIFLFGWLRLPIALLLCSAMIYFIARVFRPWPAVWRSQHARSAVVLLVLTSCAWAAFGGGSHFMHANADWYIRDAVLGDLVNAEWPVHYLAADGTALILRSAIGYFLPLAVFGKLFGLAHLDLAVYAWTTFGVLIFLLMLPLPGRAGWRLAVALLLVVFFSGMDFLGQIIATESMPLFPLRLEWWVPMSYPSLTNQLLWAPNHCLPIWIATVVFLRHLNGAELFRVTVALLPLTLIWTPFAAMGLLPFAVLGAAKYQRRFGGQSLPWSSIVAAAAFSLPIALFLLLDTGNIESTLATVPPAAPVNYPLQAASLHLYALFVSCEFLFLTLVLAPHVRDSRAEFWLAVIVLLALPLIRFGPSNDLGLRLSTTPLLVLLVICVQTLLAPGRLAAPSSLWVACLFLLAGAHTAFNEFWRAATFHRSPADYHYTLADRQGGQAAAHYVGRLGTATLPNWMKPLPAPYSREK</sequence>
<keyword evidence="1" id="KW-0472">Membrane</keyword>
<feature type="transmembrane region" description="Helical" evidence="1">
    <location>
        <begin position="249"/>
        <end position="270"/>
    </location>
</feature>
<evidence type="ECO:0000313" key="2">
    <source>
        <dbReference type="EMBL" id="NMQ28539.1"/>
    </source>
</evidence>
<feature type="transmembrane region" description="Helical" evidence="1">
    <location>
        <begin position="200"/>
        <end position="223"/>
    </location>
</feature>
<feature type="transmembrane region" description="Helical" evidence="1">
    <location>
        <begin position="417"/>
        <end position="435"/>
    </location>
</feature>
<evidence type="ECO:0008006" key="4">
    <source>
        <dbReference type="Google" id="ProtNLM"/>
    </source>
</evidence>
<proteinExistence type="predicted"/>
<evidence type="ECO:0000256" key="1">
    <source>
        <dbReference type="SAM" id="Phobius"/>
    </source>
</evidence>
<feature type="transmembrane region" description="Helical" evidence="1">
    <location>
        <begin position="394"/>
        <end position="411"/>
    </location>
</feature>